<feature type="signal peptide" evidence="1">
    <location>
        <begin position="1"/>
        <end position="26"/>
    </location>
</feature>
<accession>A0ABU3Z813</accession>
<name>A0ABU3Z813_9FIRM</name>
<organism evidence="2 3">
    <name type="scientific">Veillonella absiana</name>
    <dbReference type="NCBI Taxonomy" id="3079305"/>
    <lineage>
        <taxon>Bacteria</taxon>
        <taxon>Bacillati</taxon>
        <taxon>Bacillota</taxon>
        <taxon>Negativicutes</taxon>
        <taxon>Veillonellales</taxon>
        <taxon>Veillonellaceae</taxon>
        <taxon>Veillonella</taxon>
    </lineage>
</organism>
<comment type="caution">
    <text evidence="2">The sequence shown here is derived from an EMBL/GenBank/DDBJ whole genome shotgun (WGS) entry which is preliminary data.</text>
</comment>
<sequence>MKRTTKQLSAAMAIAALTTTTFVTHADTITVTTETNQKQVVAGIGAGAWGLGGTFAKSNYGGIAIGGNAKSQIG</sequence>
<feature type="chain" id="PRO_5046707923" evidence="1">
    <location>
        <begin position="27"/>
        <end position="74"/>
    </location>
</feature>
<reference evidence="2 3" key="1">
    <citation type="submission" date="2023-10" db="EMBL/GenBank/DDBJ databases">
        <title>Veillonella sp. nov., isolated from a pig farm feces dump.</title>
        <authorList>
            <person name="Chang Y.-H."/>
        </authorList>
    </citation>
    <scope>NUCLEOTIDE SEQUENCE [LARGE SCALE GENOMIC DNA]</scope>
    <source>
        <strain evidence="2 3">YH-vei2233</strain>
    </source>
</reference>
<dbReference type="Proteomes" id="UP001272515">
    <property type="component" value="Unassembled WGS sequence"/>
</dbReference>
<protein>
    <submittedName>
        <fullName evidence="2">Uncharacterized protein</fullName>
    </submittedName>
</protein>
<evidence type="ECO:0000256" key="1">
    <source>
        <dbReference type="SAM" id="SignalP"/>
    </source>
</evidence>
<proteinExistence type="predicted"/>
<dbReference type="RefSeq" id="WP_295192463.1">
    <property type="nucleotide sequence ID" value="NZ_JAWJZA010000002.1"/>
</dbReference>
<evidence type="ECO:0000313" key="3">
    <source>
        <dbReference type="Proteomes" id="UP001272515"/>
    </source>
</evidence>
<keyword evidence="3" id="KW-1185">Reference proteome</keyword>
<keyword evidence="1" id="KW-0732">Signal</keyword>
<gene>
    <name evidence="2" type="ORF">RVY80_04225</name>
</gene>
<evidence type="ECO:0000313" key="2">
    <source>
        <dbReference type="EMBL" id="MDV5088054.1"/>
    </source>
</evidence>
<dbReference type="EMBL" id="JAWJZB010000004">
    <property type="protein sequence ID" value="MDV5088054.1"/>
    <property type="molecule type" value="Genomic_DNA"/>
</dbReference>